<dbReference type="AlphaFoldDB" id="A0A7Y0L3L2"/>
<feature type="domain" description="HhH-GPD" evidence="13">
    <location>
        <begin position="38"/>
        <end position="185"/>
    </location>
</feature>
<evidence type="ECO:0000313" key="15">
    <source>
        <dbReference type="Proteomes" id="UP000533476"/>
    </source>
</evidence>
<keyword evidence="15" id="KW-1185">Reference proteome</keyword>
<dbReference type="GO" id="GO:0051539">
    <property type="term" value="F:4 iron, 4 sulfur cluster binding"/>
    <property type="evidence" value="ECO:0007669"/>
    <property type="project" value="UniProtKB-UniRule"/>
</dbReference>
<evidence type="ECO:0000259" key="13">
    <source>
        <dbReference type="SMART" id="SM00478"/>
    </source>
</evidence>
<dbReference type="GO" id="GO:0019104">
    <property type="term" value="F:DNA N-glycosylase activity"/>
    <property type="evidence" value="ECO:0007669"/>
    <property type="project" value="UniProtKB-UniRule"/>
</dbReference>
<feature type="binding site" evidence="12">
    <location>
        <position position="197"/>
    </location>
    <ligand>
        <name>[4Fe-4S] cluster</name>
        <dbReference type="ChEBI" id="CHEBI:49883"/>
    </ligand>
</feature>
<dbReference type="SUPFAM" id="SSF48150">
    <property type="entry name" value="DNA-glycosylase"/>
    <property type="match status" value="1"/>
</dbReference>
<dbReference type="PANTHER" id="PTHR10359">
    <property type="entry name" value="A/G-SPECIFIC ADENINE GLYCOSYLASE/ENDONUCLEASE III"/>
    <property type="match status" value="1"/>
</dbReference>
<dbReference type="PROSITE" id="PS01155">
    <property type="entry name" value="ENDONUCLEASE_III_2"/>
    <property type="match status" value="1"/>
</dbReference>
<comment type="cofactor">
    <cofactor evidence="12">
        <name>[4Fe-4S] cluster</name>
        <dbReference type="ChEBI" id="CHEBI:49883"/>
    </cofactor>
    <text evidence="12">Binds 1 [4Fe-4S] cluster.</text>
</comment>
<dbReference type="Gene3D" id="1.10.1670.10">
    <property type="entry name" value="Helix-hairpin-Helix base-excision DNA repair enzymes (C-terminal)"/>
    <property type="match status" value="1"/>
</dbReference>
<keyword evidence="2 12" id="KW-0004">4Fe-4S</keyword>
<keyword evidence="9 12" id="KW-0234">DNA repair</keyword>
<organism evidence="14 15">
    <name type="scientific">Sulfobacillus harzensis</name>
    <dbReference type="NCBI Taxonomy" id="2729629"/>
    <lineage>
        <taxon>Bacteria</taxon>
        <taxon>Bacillati</taxon>
        <taxon>Bacillota</taxon>
        <taxon>Clostridia</taxon>
        <taxon>Eubacteriales</taxon>
        <taxon>Clostridiales Family XVII. Incertae Sedis</taxon>
        <taxon>Sulfobacillus</taxon>
    </lineage>
</organism>
<dbReference type="InterPro" id="IPR011257">
    <property type="entry name" value="DNA_glycosylase"/>
</dbReference>
<dbReference type="GO" id="GO:0140078">
    <property type="term" value="F:class I DNA-(apurinic or apyrimidinic site) endonuclease activity"/>
    <property type="evidence" value="ECO:0007669"/>
    <property type="project" value="UniProtKB-EC"/>
</dbReference>
<evidence type="ECO:0000256" key="9">
    <source>
        <dbReference type="ARBA" id="ARBA00023204"/>
    </source>
</evidence>
<feature type="binding site" evidence="12">
    <location>
        <position position="194"/>
    </location>
    <ligand>
        <name>[4Fe-4S] cluster</name>
        <dbReference type="ChEBI" id="CHEBI:49883"/>
    </ligand>
</feature>
<dbReference type="Proteomes" id="UP000533476">
    <property type="component" value="Unassembled WGS sequence"/>
</dbReference>
<evidence type="ECO:0000256" key="5">
    <source>
        <dbReference type="ARBA" id="ARBA00022801"/>
    </source>
</evidence>
<proteinExistence type="inferred from homology"/>
<evidence type="ECO:0000256" key="8">
    <source>
        <dbReference type="ARBA" id="ARBA00023125"/>
    </source>
</evidence>
<dbReference type="InterPro" id="IPR004036">
    <property type="entry name" value="Endonuclease-III-like_CS2"/>
</dbReference>
<keyword evidence="10 12" id="KW-0456">Lyase</keyword>
<keyword evidence="5 12" id="KW-0378">Hydrolase</keyword>
<evidence type="ECO:0000256" key="11">
    <source>
        <dbReference type="ARBA" id="ARBA00023295"/>
    </source>
</evidence>
<dbReference type="InterPro" id="IPR000445">
    <property type="entry name" value="HhH_motif"/>
</dbReference>
<keyword evidence="11 12" id="KW-0326">Glycosidase</keyword>
<comment type="catalytic activity">
    <reaction evidence="12">
        <text>2'-deoxyribonucleotide-(2'-deoxyribose 5'-phosphate)-2'-deoxyribonucleotide-DNA = a 3'-end 2'-deoxyribonucleotide-(2,3-dehydro-2,3-deoxyribose 5'-phosphate)-DNA + a 5'-end 5'-phospho-2'-deoxyribonucleoside-DNA + H(+)</text>
        <dbReference type="Rhea" id="RHEA:66592"/>
        <dbReference type="Rhea" id="RHEA-COMP:13180"/>
        <dbReference type="Rhea" id="RHEA-COMP:16897"/>
        <dbReference type="Rhea" id="RHEA-COMP:17067"/>
        <dbReference type="ChEBI" id="CHEBI:15378"/>
        <dbReference type="ChEBI" id="CHEBI:136412"/>
        <dbReference type="ChEBI" id="CHEBI:157695"/>
        <dbReference type="ChEBI" id="CHEBI:167181"/>
        <dbReference type="EC" id="4.2.99.18"/>
    </reaction>
</comment>
<dbReference type="GO" id="GO:0046872">
    <property type="term" value="F:metal ion binding"/>
    <property type="evidence" value="ECO:0007669"/>
    <property type="project" value="UniProtKB-KW"/>
</dbReference>
<dbReference type="NCBIfam" id="TIGR01083">
    <property type="entry name" value="nth"/>
    <property type="match status" value="1"/>
</dbReference>
<dbReference type="CDD" id="cd00056">
    <property type="entry name" value="ENDO3c"/>
    <property type="match status" value="1"/>
</dbReference>
<evidence type="ECO:0000313" key="14">
    <source>
        <dbReference type="EMBL" id="NMP22076.1"/>
    </source>
</evidence>
<evidence type="ECO:0000256" key="2">
    <source>
        <dbReference type="ARBA" id="ARBA00022485"/>
    </source>
</evidence>
<keyword evidence="8 12" id="KW-0238">DNA-binding</keyword>
<dbReference type="Pfam" id="PF10576">
    <property type="entry name" value="EndIII_4Fe-2S"/>
    <property type="match status" value="1"/>
</dbReference>
<accession>A0A7Y0L3L2</accession>
<evidence type="ECO:0000256" key="3">
    <source>
        <dbReference type="ARBA" id="ARBA00022723"/>
    </source>
</evidence>
<sequence length="216" mass="24019">MRKAHVARVLAQLEQLYPDASTELNFTTPFELLVATMLSAQCTDRRVNLITPRLFARCPDAFHMAEATVAEIESLIQDCNLFHTKARNLAQTARLLVDRWSGEVPADRDQLMTLPGVGRKTANVVLANAFGQDALAVDTHVFRVAHRLGWATAKDAEGTEQQLTKLLPKKTWSRAHHWLILHGRRVCIARRPQCAICPLSALCPKVGVINLEAPIS</sequence>
<protein>
    <recommendedName>
        <fullName evidence="12">Endonuclease III</fullName>
        <ecNumber evidence="12">4.2.99.18</ecNumber>
    </recommendedName>
    <alternativeName>
        <fullName evidence="12">DNA-(apurinic or apyrimidinic site) lyase</fullName>
    </alternativeName>
</protein>
<dbReference type="InterPro" id="IPR003265">
    <property type="entry name" value="HhH-GPD_domain"/>
</dbReference>
<dbReference type="HAMAP" id="MF_00942">
    <property type="entry name" value="Nth"/>
    <property type="match status" value="1"/>
</dbReference>
<dbReference type="PANTHER" id="PTHR10359:SF18">
    <property type="entry name" value="ENDONUCLEASE III"/>
    <property type="match status" value="1"/>
</dbReference>
<dbReference type="GO" id="GO:0006285">
    <property type="term" value="P:base-excision repair, AP site formation"/>
    <property type="evidence" value="ECO:0007669"/>
    <property type="project" value="TreeGrafter"/>
</dbReference>
<reference evidence="14 15" key="1">
    <citation type="submission" date="2020-04" db="EMBL/GenBank/DDBJ databases">
        <authorList>
            <person name="Zhang R."/>
            <person name="Schippers A."/>
        </authorList>
    </citation>
    <scope>NUCLEOTIDE SEQUENCE [LARGE SCALE GENOMIC DNA]</scope>
    <source>
        <strain evidence="14 15">DSM 109850</strain>
    </source>
</reference>
<dbReference type="Pfam" id="PF00633">
    <property type="entry name" value="HHH"/>
    <property type="match status" value="1"/>
</dbReference>
<dbReference type="FunFam" id="1.10.340.30:FF:000001">
    <property type="entry name" value="Endonuclease III"/>
    <property type="match status" value="1"/>
</dbReference>
<dbReference type="PIRSF" id="PIRSF001435">
    <property type="entry name" value="Nth"/>
    <property type="match status" value="1"/>
</dbReference>
<dbReference type="InterPro" id="IPR003651">
    <property type="entry name" value="Endonuclease3_FeS-loop_motif"/>
</dbReference>
<dbReference type="RefSeq" id="WP_169098060.1">
    <property type="nucleotide sequence ID" value="NZ_JABBVZ010000016.1"/>
</dbReference>
<evidence type="ECO:0000256" key="10">
    <source>
        <dbReference type="ARBA" id="ARBA00023239"/>
    </source>
</evidence>
<dbReference type="InterPro" id="IPR023170">
    <property type="entry name" value="HhH_base_excis_C"/>
</dbReference>
<feature type="binding site" evidence="12">
    <location>
        <position position="187"/>
    </location>
    <ligand>
        <name>[4Fe-4S] cluster</name>
        <dbReference type="ChEBI" id="CHEBI:49883"/>
    </ligand>
</feature>
<keyword evidence="4 12" id="KW-0227">DNA damage</keyword>
<keyword evidence="7 12" id="KW-0411">Iron-sulfur</keyword>
<dbReference type="EMBL" id="JABBVZ010000016">
    <property type="protein sequence ID" value="NMP22076.1"/>
    <property type="molecule type" value="Genomic_DNA"/>
</dbReference>
<evidence type="ECO:0000256" key="7">
    <source>
        <dbReference type="ARBA" id="ARBA00023014"/>
    </source>
</evidence>
<dbReference type="InterPro" id="IPR005759">
    <property type="entry name" value="Nth"/>
</dbReference>
<dbReference type="EC" id="4.2.99.18" evidence="12"/>
<gene>
    <name evidence="12 14" type="primary">nth</name>
    <name evidence="14" type="ORF">HIJ39_06900</name>
</gene>
<keyword evidence="3 12" id="KW-0479">Metal-binding</keyword>
<feature type="binding site" evidence="12">
    <location>
        <position position="203"/>
    </location>
    <ligand>
        <name>[4Fe-4S] cluster</name>
        <dbReference type="ChEBI" id="CHEBI:49883"/>
    </ligand>
</feature>
<dbReference type="Pfam" id="PF00730">
    <property type="entry name" value="HhH-GPD"/>
    <property type="match status" value="1"/>
</dbReference>
<keyword evidence="6 12" id="KW-0408">Iron</keyword>
<dbReference type="Gene3D" id="1.10.340.30">
    <property type="entry name" value="Hypothetical protein, domain 2"/>
    <property type="match status" value="1"/>
</dbReference>
<evidence type="ECO:0000256" key="1">
    <source>
        <dbReference type="ARBA" id="ARBA00008343"/>
    </source>
</evidence>
<dbReference type="FunFam" id="1.10.1670.10:FF:000001">
    <property type="entry name" value="Endonuclease III"/>
    <property type="match status" value="1"/>
</dbReference>
<evidence type="ECO:0000256" key="4">
    <source>
        <dbReference type="ARBA" id="ARBA00022763"/>
    </source>
</evidence>
<evidence type="ECO:0000256" key="6">
    <source>
        <dbReference type="ARBA" id="ARBA00023004"/>
    </source>
</evidence>
<comment type="similarity">
    <text evidence="1 12">Belongs to the Nth/MutY family.</text>
</comment>
<dbReference type="GO" id="GO:0003677">
    <property type="term" value="F:DNA binding"/>
    <property type="evidence" value="ECO:0007669"/>
    <property type="project" value="UniProtKB-UniRule"/>
</dbReference>
<comment type="function">
    <text evidence="12">DNA repair enzyme that has both DNA N-glycosylase activity and AP-lyase activity. The DNA N-glycosylase activity releases various damaged pyrimidines from DNA by cleaving the N-glycosidic bond, leaving an AP (apurinic/apyrimidinic) site. The AP-lyase activity cleaves the phosphodiester bond 3' to the AP site by a beta-elimination, leaving a 3'-terminal unsaturated sugar and a product with a terminal 5'-phosphate.</text>
</comment>
<comment type="caution">
    <text evidence="14">The sequence shown here is derived from an EMBL/GenBank/DDBJ whole genome shotgun (WGS) entry which is preliminary data.</text>
</comment>
<evidence type="ECO:0000256" key="12">
    <source>
        <dbReference type="HAMAP-Rule" id="MF_00942"/>
    </source>
</evidence>
<keyword evidence="14" id="KW-0255">Endonuclease</keyword>
<name>A0A7Y0L3L2_9FIRM</name>
<dbReference type="SMART" id="SM00478">
    <property type="entry name" value="ENDO3c"/>
    <property type="match status" value="1"/>
</dbReference>
<dbReference type="SMART" id="SM00525">
    <property type="entry name" value="FES"/>
    <property type="match status" value="1"/>
</dbReference>
<keyword evidence="14" id="KW-0540">Nuclease</keyword>